<dbReference type="Proteomes" id="UP000770717">
    <property type="component" value="Unassembled WGS sequence"/>
</dbReference>
<dbReference type="CDD" id="cd21159">
    <property type="entry name" value="XendoU"/>
    <property type="match status" value="1"/>
</dbReference>
<evidence type="ECO:0000313" key="21">
    <source>
        <dbReference type="Proteomes" id="UP000770717"/>
    </source>
</evidence>
<dbReference type="Gene3D" id="4.10.410.20">
    <property type="match status" value="1"/>
</dbReference>
<dbReference type="GO" id="GO:0005576">
    <property type="term" value="C:extracellular region"/>
    <property type="evidence" value="ECO:0007669"/>
    <property type="project" value="UniProtKB-SubCell"/>
</dbReference>
<dbReference type="EC" id="4.6.1.-" evidence="17"/>
<keyword evidence="13" id="KW-1015">Disulfide bond</keyword>
<evidence type="ECO:0000259" key="19">
    <source>
        <dbReference type="PROSITE" id="PS51959"/>
    </source>
</evidence>
<dbReference type="InterPro" id="IPR036024">
    <property type="entry name" value="Somatomedin_B-like_dom_sf"/>
</dbReference>
<evidence type="ECO:0000256" key="5">
    <source>
        <dbReference type="ARBA" id="ARBA00022525"/>
    </source>
</evidence>
<keyword evidence="12 17" id="KW-0694">RNA-binding</keyword>
<dbReference type="InterPro" id="IPR020436">
    <property type="entry name" value="SMB_chordata"/>
</dbReference>
<dbReference type="GO" id="GO:0004521">
    <property type="term" value="F:RNA endonuclease activity"/>
    <property type="evidence" value="ECO:0007669"/>
    <property type="project" value="UniProtKB-UniRule"/>
</dbReference>
<dbReference type="Pfam" id="PF09412">
    <property type="entry name" value="XendoU"/>
    <property type="match status" value="1"/>
</dbReference>
<evidence type="ECO:0000256" key="16">
    <source>
        <dbReference type="ARBA" id="ARBA00048688"/>
    </source>
</evidence>
<dbReference type="PANTHER" id="PTHR12439">
    <property type="entry name" value="PLACENTAL PROTEIN 11-RELATED"/>
    <property type="match status" value="1"/>
</dbReference>
<evidence type="ECO:0000256" key="2">
    <source>
        <dbReference type="ARBA" id="ARBA00004613"/>
    </source>
</evidence>
<evidence type="ECO:0000256" key="9">
    <source>
        <dbReference type="ARBA" id="ARBA00022737"/>
    </source>
</evidence>
<keyword evidence="7 17" id="KW-0479">Metal-binding</keyword>
<keyword evidence="10 17" id="KW-0255">Endonuclease</keyword>
<evidence type="ECO:0000256" key="1">
    <source>
        <dbReference type="ARBA" id="ARBA00001936"/>
    </source>
</evidence>
<accession>A0A8J6EC46</accession>
<feature type="domain" description="EndoU" evidence="19">
    <location>
        <begin position="69"/>
        <end position="337"/>
    </location>
</feature>
<dbReference type="SUPFAM" id="SSF142877">
    <property type="entry name" value="EndoU-like"/>
    <property type="match status" value="1"/>
</dbReference>
<comment type="subcellular location">
    <subcellularLocation>
        <location evidence="2">Secreted</location>
    </subcellularLocation>
</comment>
<organism evidence="20 21">
    <name type="scientific">Eleutherodactylus coqui</name>
    <name type="common">Puerto Rican coqui</name>
    <dbReference type="NCBI Taxonomy" id="57060"/>
    <lineage>
        <taxon>Eukaryota</taxon>
        <taxon>Metazoa</taxon>
        <taxon>Chordata</taxon>
        <taxon>Craniata</taxon>
        <taxon>Vertebrata</taxon>
        <taxon>Euteleostomi</taxon>
        <taxon>Amphibia</taxon>
        <taxon>Batrachia</taxon>
        <taxon>Anura</taxon>
        <taxon>Neobatrachia</taxon>
        <taxon>Hyloidea</taxon>
        <taxon>Eleutherodactylidae</taxon>
        <taxon>Eleutherodactylinae</taxon>
        <taxon>Eleutherodactylus</taxon>
        <taxon>Eleutherodactylus</taxon>
    </lineage>
</organism>
<evidence type="ECO:0000256" key="13">
    <source>
        <dbReference type="ARBA" id="ARBA00023157"/>
    </source>
</evidence>
<dbReference type="GO" id="GO:0030247">
    <property type="term" value="F:polysaccharide binding"/>
    <property type="evidence" value="ECO:0007669"/>
    <property type="project" value="InterPro"/>
</dbReference>
<dbReference type="OrthoDB" id="430326at2759"/>
<sequence>TDPAVNEVNYDHKSESSCQGRCGEKYNKKNSCHCNKKCTKYNNCCSDYKNLCGGEANKKKGKDHGATISSDELKTLSEILYQSDVNKAVESDIKLNKQEKSENKRKQDLSEDPLYEYVNEDLFKKPTYKAFIALLDNYDRKTGTDETATKGELEEQKMFLQEIMKTKIMKELFKFFHNKGLYENEQQFVDDVQKMWFGLYSRSSGEKDSSGFEHVFVGEVKKGKVSGFHSWIRFYLLEKKGLVDYCSHNYDGPWTSYPDVLGKQFMWDGFNKQVGSQIIGSSPEFDFSLYTLCFVSRPGKICTVSIGGHDMAIQTYEWTKNFYDNNKKYIATAYPIS</sequence>
<gene>
    <name evidence="20" type="ORF">GDO78_023010</name>
</gene>
<dbReference type="PROSITE" id="PS50958">
    <property type="entry name" value="SMB_2"/>
    <property type="match status" value="1"/>
</dbReference>
<proteinExistence type="inferred from homology"/>
<dbReference type="GO" id="GO:0003723">
    <property type="term" value="F:RNA binding"/>
    <property type="evidence" value="ECO:0007669"/>
    <property type="project" value="UniProtKB-UniRule"/>
</dbReference>
<keyword evidence="8" id="KW-0732">Signal</keyword>
<comment type="cofactor">
    <cofactor evidence="1 17">
        <name>Mn(2+)</name>
        <dbReference type="ChEBI" id="CHEBI:29035"/>
    </cofactor>
</comment>
<comment type="catalytic activity">
    <reaction evidence="16">
        <text>ribonucleotidyl-uridine-RNA = a 5'-end dephospho-uridine-RNA + a 3'-end 2',3'-cyclophospho-ribonucleotide-RNA</text>
        <dbReference type="Rhea" id="RHEA:67792"/>
        <dbReference type="Rhea" id="RHEA-COMP:10464"/>
        <dbReference type="Rhea" id="RHEA-COMP:17354"/>
        <dbReference type="Rhea" id="RHEA-COMP:17356"/>
        <dbReference type="ChEBI" id="CHEBI:83064"/>
        <dbReference type="ChEBI" id="CHEBI:173117"/>
        <dbReference type="ChEBI" id="CHEBI:173224"/>
    </reaction>
    <physiologicalReaction direction="left-to-right" evidence="16">
        <dbReference type="Rhea" id="RHEA:67793"/>
    </physiologicalReaction>
</comment>
<feature type="domain" description="SMB" evidence="18">
    <location>
        <begin position="14"/>
        <end position="57"/>
    </location>
</feature>
<evidence type="ECO:0000256" key="6">
    <source>
        <dbReference type="ARBA" id="ARBA00022722"/>
    </source>
</evidence>
<protein>
    <recommendedName>
        <fullName evidence="17">Protein endoU</fullName>
        <ecNumber evidence="17">4.6.1.-</ecNumber>
    </recommendedName>
</protein>
<keyword evidence="21" id="KW-1185">Reference proteome</keyword>
<dbReference type="GO" id="GO:0046872">
    <property type="term" value="F:metal ion binding"/>
    <property type="evidence" value="ECO:0007669"/>
    <property type="project" value="UniProtKB-UniRule"/>
</dbReference>
<name>A0A8J6EC46_ELECQ</name>
<dbReference type="SUPFAM" id="SSF90188">
    <property type="entry name" value="Somatomedin B domain"/>
    <property type="match status" value="1"/>
</dbReference>
<evidence type="ECO:0000256" key="14">
    <source>
        <dbReference type="ARBA" id="ARBA00023211"/>
    </source>
</evidence>
<dbReference type="InterPro" id="IPR018998">
    <property type="entry name" value="EndoU_C"/>
</dbReference>
<dbReference type="Pfam" id="PF01033">
    <property type="entry name" value="Somatomedin_B"/>
    <property type="match status" value="1"/>
</dbReference>
<comment type="caution">
    <text evidence="20">The sequence shown here is derived from an EMBL/GenBank/DDBJ whole genome shotgun (WGS) entry which is preliminary data.</text>
</comment>
<reference evidence="20" key="1">
    <citation type="thesis" date="2020" institute="ProQuest LLC" country="789 East Eisenhower Parkway, Ann Arbor, MI, USA">
        <title>Comparative Genomics and Chromosome Evolution.</title>
        <authorList>
            <person name="Mudd A.B."/>
        </authorList>
    </citation>
    <scope>NUCLEOTIDE SEQUENCE</scope>
    <source>
        <strain evidence="20">HN-11 Male</strain>
        <tissue evidence="20">Kidney and liver</tissue>
    </source>
</reference>
<dbReference type="AlphaFoldDB" id="A0A8J6EC46"/>
<evidence type="ECO:0000256" key="7">
    <source>
        <dbReference type="ARBA" id="ARBA00022723"/>
    </source>
</evidence>
<dbReference type="FunFam" id="4.10.410.20:FF:000005">
    <property type="entry name" value="Endonuclease, poly(U) specific"/>
    <property type="match status" value="1"/>
</dbReference>
<keyword evidence="6 17" id="KW-0540">Nuclease</keyword>
<evidence type="ECO:0000256" key="12">
    <source>
        <dbReference type="ARBA" id="ARBA00022884"/>
    </source>
</evidence>
<dbReference type="InterPro" id="IPR001212">
    <property type="entry name" value="Somatomedin_B_dom"/>
</dbReference>
<keyword evidence="5" id="KW-0964">Secreted</keyword>
<evidence type="ECO:0000256" key="15">
    <source>
        <dbReference type="ARBA" id="ARBA00023239"/>
    </source>
</evidence>
<evidence type="ECO:0000256" key="8">
    <source>
        <dbReference type="ARBA" id="ARBA00022729"/>
    </source>
</evidence>
<dbReference type="InterPro" id="IPR037227">
    <property type="entry name" value="EndoU-like"/>
</dbReference>
<dbReference type="EMBL" id="WNTK01009255">
    <property type="protein sequence ID" value="KAG9462836.1"/>
    <property type="molecule type" value="Genomic_DNA"/>
</dbReference>
<evidence type="ECO:0000256" key="10">
    <source>
        <dbReference type="ARBA" id="ARBA00022759"/>
    </source>
</evidence>
<dbReference type="GO" id="GO:0005044">
    <property type="term" value="F:scavenger receptor activity"/>
    <property type="evidence" value="ECO:0007669"/>
    <property type="project" value="InterPro"/>
</dbReference>
<dbReference type="PROSITE" id="PS51959">
    <property type="entry name" value="ENDOU"/>
    <property type="match status" value="1"/>
</dbReference>
<comment type="similarity">
    <text evidence="3 17">Belongs to the ENDOU family.</text>
</comment>
<dbReference type="PANTHER" id="PTHR12439:SF40">
    <property type="entry name" value="URIDYLATE-SPECIFIC ENDORIBONUCLEASE"/>
    <property type="match status" value="1"/>
</dbReference>
<dbReference type="GO" id="GO:0016787">
    <property type="term" value="F:hydrolase activity"/>
    <property type="evidence" value="ECO:0007669"/>
    <property type="project" value="UniProtKB-KW"/>
</dbReference>
<dbReference type="SMART" id="SM00201">
    <property type="entry name" value="SO"/>
    <property type="match status" value="1"/>
</dbReference>
<dbReference type="PRINTS" id="PR00022">
    <property type="entry name" value="SOMATOMEDINB"/>
</dbReference>
<evidence type="ECO:0000256" key="17">
    <source>
        <dbReference type="RuleBase" id="RU367085"/>
    </source>
</evidence>
<comment type="subunit">
    <text evidence="4 17">Monomer.</text>
</comment>
<keyword evidence="9" id="KW-0677">Repeat</keyword>
<evidence type="ECO:0000259" key="18">
    <source>
        <dbReference type="PROSITE" id="PS50958"/>
    </source>
</evidence>
<dbReference type="GO" id="GO:0006955">
    <property type="term" value="P:immune response"/>
    <property type="evidence" value="ECO:0007669"/>
    <property type="project" value="InterPro"/>
</dbReference>
<feature type="non-terminal residue" evidence="20">
    <location>
        <position position="1"/>
    </location>
</feature>
<evidence type="ECO:0000256" key="11">
    <source>
        <dbReference type="ARBA" id="ARBA00022801"/>
    </source>
</evidence>
<keyword evidence="11 17" id="KW-0378">Hydrolase</keyword>
<dbReference type="PROSITE" id="PS00524">
    <property type="entry name" value="SMB_1"/>
    <property type="match status" value="1"/>
</dbReference>
<evidence type="ECO:0000313" key="20">
    <source>
        <dbReference type="EMBL" id="KAG9462836.1"/>
    </source>
</evidence>
<evidence type="ECO:0000256" key="3">
    <source>
        <dbReference type="ARBA" id="ARBA00010168"/>
    </source>
</evidence>
<keyword evidence="14 17" id="KW-0464">Manganese</keyword>
<evidence type="ECO:0000256" key="4">
    <source>
        <dbReference type="ARBA" id="ARBA00011245"/>
    </source>
</evidence>
<keyword evidence="15" id="KW-0456">Lyase</keyword>
<dbReference type="InterPro" id="IPR039787">
    <property type="entry name" value="ENDOU"/>
</dbReference>
<dbReference type="GO" id="GO:0016829">
    <property type="term" value="F:lyase activity"/>
    <property type="evidence" value="ECO:0007669"/>
    <property type="project" value="UniProtKB-KW"/>
</dbReference>